<evidence type="ECO:0000259" key="1">
    <source>
        <dbReference type="PROSITE" id="PS50181"/>
    </source>
</evidence>
<dbReference type="Gene3D" id="1.20.1280.50">
    <property type="match status" value="1"/>
</dbReference>
<keyword evidence="3" id="KW-1185">Reference proteome</keyword>
<evidence type="ECO:0000313" key="3">
    <source>
        <dbReference type="Proteomes" id="UP000237438"/>
    </source>
</evidence>
<name>A0A2S4PW88_9PEZI</name>
<organism evidence="2 3">
    <name type="scientific">Erysiphe pulchra</name>
    <dbReference type="NCBI Taxonomy" id="225359"/>
    <lineage>
        <taxon>Eukaryota</taxon>
        <taxon>Fungi</taxon>
        <taxon>Dikarya</taxon>
        <taxon>Ascomycota</taxon>
        <taxon>Pezizomycotina</taxon>
        <taxon>Leotiomycetes</taxon>
        <taxon>Erysiphales</taxon>
        <taxon>Erysiphaceae</taxon>
        <taxon>Erysiphe</taxon>
    </lineage>
</organism>
<dbReference type="InterPro" id="IPR001810">
    <property type="entry name" value="F-box_dom"/>
</dbReference>
<dbReference type="EMBL" id="PEDP01000357">
    <property type="protein sequence ID" value="POS86306.1"/>
    <property type="molecule type" value="Genomic_DNA"/>
</dbReference>
<accession>A0A2S4PW88</accession>
<dbReference type="SMART" id="SM00256">
    <property type="entry name" value="FBOX"/>
    <property type="match status" value="1"/>
</dbReference>
<dbReference type="PROSITE" id="PS50181">
    <property type="entry name" value="FBOX"/>
    <property type="match status" value="1"/>
</dbReference>
<dbReference type="AlphaFoldDB" id="A0A2S4PW88"/>
<dbReference type="Proteomes" id="UP000237438">
    <property type="component" value="Unassembled WGS sequence"/>
</dbReference>
<protein>
    <recommendedName>
        <fullName evidence="1">F-box domain-containing protein</fullName>
    </recommendedName>
</protein>
<comment type="caution">
    <text evidence="2">The sequence shown here is derived from an EMBL/GenBank/DDBJ whole genome shotgun (WGS) entry which is preliminary data.</text>
</comment>
<dbReference type="InterPro" id="IPR036047">
    <property type="entry name" value="F-box-like_dom_sf"/>
</dbReference>
<dbReference type="Pfam" id="PF12937">
    <property type="entry name" value="F-box-like"/>
    <property type="match status" value="1"/>
</dbReference>
<evidence type="ECO:0000313" key="2">
    <source>
        <dbReference type="EMBL" id="POS86306.1"/>
    </source>
</evidence>
<dbReference type="SUPFAM" id="SSF81383">
    <property type="entry name" value="F-box domain"/>
    <property type="match status" value="1"/>
</dbReference>
<gene>
    <name evidence="2" type="ORF">EPUL_001856</name>
</gene>
<dbReference type="STRING" id="225359.A0A2S4PW88"/>
<sequence length="471" mass="55367">MNNEIFEKLPNELCLSIVDELNLEDILRIRLVCRSWYRKLGHNDFCLHALKKHFYLPIDCYYKNSKLHRPEQDESENKEDWYRRFLINRLRREHGIALKRFQFTAGIRTPYLDIRYASGILATILNGQILFENLFTRQQISYEYSSTADIKRWALFDQYMIIIDEEEITKTYQTFAYRSDPFFWKLRALELISGKIHEIRLPNDIYSLSAFRNHVGIVCFSSDNVTKSFELLKWDIGDSLMRLQEIKHDHNLLENDIKTANLYLYTEDKGRKHRTKVTVHCFKAGRLTQTQHKIINTFSEPSLCRCSLITNDNIINIEVWENQNANLNLSIYNHVTYNMNKRKFEISDIQLNPTTSQNLVLQTLIWRDQIYNLFLNGKEGLRVITISKGLIDSWNVKSSSDLSLTLSPVQSSIMSGETRKHCSNSEIRSSNIDFLQGMWCDDSFLIIQSGMSIRVWQFEDLGLEPSSYGKS</sequence>
<reference evidence="2 3" key="1">
    <citation type="submission" date="2017-10" db="EMBL/GenBank/DDBJ databases">
        <title>Development of genomic resources for the powdery mildew, Erysiphe pulchra.</title>
        <authorList>
            <person name="Wadl P.A."/>
            <person name="Mack B.M."/>
            <person name="Moore G."/>
            <person name="Beltz S.B."/>
        </authorList>
    </citation>
    <scope>NUCLEOTIDE SEQUENCE [LARGE SCALE GENOMIC DNA]</scope>
    <source>
        <strain evidence="2">Cflorida</strain>
    </source>
</reference>
<feature type="domain" description="F-box" evidence="1">
    <location>
        <begin position="3"/>
        <end position="50"/>
    </location>
</feature>
<feature type="non-terminal residue" evidence="2">
    <location>
        <position position="471"/>
    </location>
</feature>
<proteinExistence type="predicted"/>
<dbReference type="OrthoDB" id="5279008at2759"/>